<dbReference type="Proteomes" id="UP000008068">
    <property type="component" value="Unassembled WGS sequence"/>
</dbReference>
<dbReference type="Pfam" id="PF00105">
    <property type="entry name" value="zf-C4"/>
    <property type="match status" value="1"/>
</dbReference>
<dbReference type="GO" id="GO:0005634">
    <property type="term" value="C:nucleus"/>
    <property type="evidence" value="ECO:0007669"/>
    <property type="project" value="UniProtKB-SubCell"/>
</dbReference>
<dbReference type="HOGENOM" id="CLU_007368_0_0_1"/>
<dbReference type="SUPFAM" id="SSF48508">
    <property type="entry name" value="Nuclear receptor ligand-binding domain"/>
    <property type="match status" value="1"/>
</dbReference>
<keyword evidence="8" id="KW-0804">Transcription</keyword>
<proteinExistence type="inferred from homology"/>
<name>G0P057_CAEBE</name>
<dbReference type="Pfam" id="PF00104">
    <property type="entry name" value="Hormone_recep"/>
    <property type="match status" value="1"/>
</dbReference>
<evidence type="ECO:0000256" key="4">
    <source>
        <dbReference type="ARBA" id="ARBA00022771"/>
    </source>
</evidence>
<dbReference type="FunFam" id="3.30.50.10:FF:000030">
    <property type="entry name" value="Nuclear Hormone Receptor family"/>
    <property type="match status" value="1"/>
</dbReference>
<evidence type="ECO:0000256" key="7">
    <source>
        <dbReference type="ARBA" id="ARBA00023125"/>
    </source>
</evidence>
<keyword evidence="7" id="KW-0238">DNA-binding</keyword>
<evidence type="ECO:0000256" key="11">
    <source>
        <dbReference type="SAM" id="MobiDB-lite"/>
    </source>
</evidence>
<dbReference type="CDD" id="cd06960">
    <property type="entry name" value="NR_DBD_HNF4A"/>
    <property type="match status" value="1"/>
</dbReference>
<evidence type="ECO:0000256" key="9">
    <source>
        <dbReference type="ARBA" id="ARBA00023170"/>
    </source>
</evidence>
<keyword evidence="10" id="KW-0539">Nucleus</keyword>
<dbReference type="GO" id="GO:0003700">
    <property type="term" value="F:DNA-binding transcription factor activity"/>
    <property type="evidence" value="ECO:0007669"/>
    <property type="project" value="InterPro"/>
</dbReference>
<dbReference type="PANTHER" id="PTHR46587:SF8">
    <property type="entry name" value="NUCLEAR RECEPTOR DOMAIN-CONTAINING PROTEIN"/>
    <property type="match status" value="1"/>
</dbReference>
<keyword evidence="4" id="KW-0863">Zinc-finger</keyword>
<organism evidence="14">
    <name type="scientific">Caenorhabditis brenneri</name>
    <name type="common">Nematode worm</name>
    <dbReference type="NCBI Taxonomy" id="135651"/>
    <lineage>
        <taxon>Eukaryota</taxon>
        <taxon>Metazoa</taxon>
        <taxon>Ecdysozoa</taxon>
        <taxon>Nematoda</taxon>
        <taxon>Chromadorea</taxon>
        <taxon>Rhabditida</taxon>
        <taxon>Rhabditina</taxon>
        <taxon>Rhabditomorpha</taxon>
        <taxon>Rhabditoidea</taxon>
        <taxon>Rhabditidae</taxon>
        <taxon>Peloderinae</taxon>
        <taxon>Caenorhabditis</taxon>
    </lineage>
</organism>
<accession>G0P057</accession>
<evidence type="ECO:0000256" key="1">
    <source>
        <dbReference type="ARBA" id="ARBA00004123"/>
    </source>
</evidence>
<dbReference type="EMBL" id="GL379996">
    <property type="protein sequence ID" value="EGT41603.1"/>
    <property type="molecule type" value="Genomic_DNA"/>
</dbReference>
<evidence type="ECO:0000313" key="14">
    <source>
        <dbReference type="Proteomes" id="UP000008068"/>
    </source>
</evidence>
<reference evidence="14" key="1">
    <citation type="submission" date="2011-07" db="EMBL/GenBank/DDBJ databases">
        <authorList>
            <consortium name="Caenorhabditis brenneri Sequencing and Analysis Consortium"/>
            <person name="Wilson R.K."/>
        </authorList>
    </citation>
    <scope>NUCLEOTIDE SEQUENCE [LARGE SCALE GENOMIC DNA]</scope>
    <source>
        <strain evidence="14">PB2801</strain>
    </source>
</reference>
<feature type="compositionally biased region" description="Polar residues" evidence="11">
    <location>
        <begin position="118"/>
        <end position="149"/>
    </location>
</feature>
<dbReference type="SUPFAM" id="SSF57716">
    <property type="entry name" value="Glucocorticoid receptor-like (DNA-binding domain)"/>
    <property type="match status" value="1"/>
</dbReference>
<dbReference type="InterPro" id="IPR049636">
    <property type="entry name" value="HNF4-like_DBD"/>
</dbReference>
<evidence type="ECO:0000256" key="3">
    <source>
        <dbReference type="ARBA" id="ARBA00022723"/>
    </source>
</evidence>
<gene>
    <name evidence="13" type="ORF">CAEBREN_23308</name>
</gene>
<keyword evidence="5" id="KW-0862">Zinc</keyword>
<comment type="similarity">
    <text evidence="2">Belongs to the nuclear hormone receptor family.</text>
</comment>
<evidence type="ECO:0000256" key="6">
    <source>
        <dbReference type="ARBA" id="ARBA00023015"/>
    </source>
</evidence>
<protein>
    <recommendedName>
        <fullName evidence="12">Nuclear receptor domain-containing protein</fullName>
    </recommendedName>
</protein>
<feature type="region of interest" description="Disordered" evidence="11">
    <location>
        <begin position="108"/>
        <end position="154"/>
    </location>
</feature>
<dbReference type="InterPro" id="IPR000536">
    <property type="entry name" value="Nucl_hrmn_rcpt_lig-bd"/>
</dbReference>
<dbReference type="PROSITE" id="PS51030">
    <property type="entry name" value="NUCLEAR_REC_DBD_2"/>
    <property type="match status" value="1"/>
</dbReference>
<dbReference type="GO" id="GO:0000978">
    <property type="term" value="F:RNA polymerase II cis-regulatory region sequence-specific DNA binding"/>
    <property type="evidence" value="ECO:0007669"/>
    <property type="project" value="InterPro"/>
</dbReference>
<feature type="domain" description="Nuclear receptor" evidence="12">
    <location>
        <begin position="32"/>
        <end position="107"/>
    </location>
</feature>
<evidence type="ECO:0000256" key="10">
    <source>
        <dbReference type="ARBA" id="ARBA00023242"/>
    </source>
</evidence>
<dbReference type="PANTHER" id="PTHR46587">
    <property type="entry name" value="NUCLEAR HORMONE RECEPTOR FAMILY"/>
    <property type="match status" value="1"/>
</dbReference>
<dbReference type="eggNOG" id="KOG3575">
    <property type="taxonomic scope" value="Eukaryota"/>
</dbReference>
<keyword evidence="6" id="KW-0805">Transcription regulation</keyword>
<dbReference type="Gene3D" id="3.30.50.10">
    <property type="entry name" value="Erythroid Transcription Factor GATA-1, subunit A"/>
    <property type="match status" value="1"/>
</dbReference>
<dbReference type="SMART" id="SM00430">
    <property type="entry name" value="HOLI"/>
    <property type="match status" value="1"/>
</dbReference>
<sequence>MSSPSNEPSTSLPVELDTFAASTEPSTSTPTETLCTVCGAQASGKRYGAVSCLGCIVFFRRTVLKKMKYRCQRDGNCEVTVETRCVCRHCRMEKCLKMGMNPDAIQIRDVIGPRRRQGSSAGQMSSRSTISPQTPFLPSPSSQTMSFPPSLTGGGTDNQEFDIQSLLQLQKSQWDDHKNYCEEEEKFTDGCVFMKNDYHHRATSPDINLSLKLAIQNSNQFTSQFKFFQDLEESQRSNILAEYSIGFMLIDQAFKTVQDADDGFWLLQNGSFLGLHPDFNFEEAQNEEAEKCHFDFVTQLLTTIRKPFEVLEVDETECVVLKTLLLCSVSADSENSRNQCLKFLMQHCSAKTMGLERFGEIVLLISSIRCAIKAFYNITKVSELFSVANFDQDVRDVLVQ</sequence>
<evidence type="ECO:0000259" key="12">
    <source>
        <dbReference type="PROSITE" id="PS51030"/>
    </source>
</evidence>
<keyword evidence="9" id="KW-0675">Receptor</keyword>
<dbReference type="PRINTS" id="PR00047">
    <property type="entry name" value="STROIDFINGER"/>
</dbReference>
<comment type="subcellular location">
    <subcellularLocation>
        <location evidence="1">Nucleus</location>
    </subcellularLocation>
</comment>
<keyword evidence="14" id="KW-1185">Reference proteome</keyword>
<dbReference type="OrthoDB" id="5865454at2759"/>
<dbReference type="STRING" id="135651.G0P057"/>
<evidence type="ECO:0000256" key="5">
    <source>
        <dbReference type="ARBA" id="ARBA00022833"/>
    </source>
</evidence>
<evidence type="ECO:0000256" key="2">
    <source>
        <dbReference type="ARBA" id="ARBA00005993"/>
    </source>
</evidence>
<dbReference type="InParanoid" id="G0P057"/>
<evidence type="ECO:0000256" key="8">
    <source>
        <dbReference type="ARBA" id="ARBA00023163"/>
    </source>
</evidence>
<dbReference type="InterPro" id="IPR001628">
    <property type="entry name" value="Znf_hrmn_rcpt"/>
</dbReference>
<keyword evidence="3" id="KW-0479">Metal-binding</keyword>
<dbReference type="GO" id="GO:0008270">
    <property type="term" value="F:zinc ion binding"/>
    <property type="evidence" value="ECO:0007669"/>
    <property type="project" value="UniProtKB-KW"/>
</dbReference>
<dbReference type="AlphaFoldDB" id="G0P057"/>
<dbReference type="SMART" id="SM00399">
    <property type="entry name" value="ZnF_C4"/>
    <property type="match status" value="1"/>
</dbReference>
<dbReference type="Gene3D" id="1.10.565.10">
    <property type="entry name" value="Retinoid X Receptor"/>
    <property type="match status" value="1"/>
</dbReference>
<dbReference type="OMA" id="FMLIDQA"/>
<dbReference type="InterPro" id="IPR035500">
    <property type="entry name" value="NHR-like_dom_sf"/>
</dbReference>
<dbReference type="InterPro" id="IPR013088">
    <property type="entry name" value="Znf_NHR/GATA"/>
</dbReference>
<evidence type="ECO:0000313" key="13">
    <source>
        <dbReference type="EMBL" id="EGT41603.1"/>
    </source>
</evidence>